<accession>D2YDX3</accession>
<keyword evidence="1" id="KW-0732">Signal</keyword>
<comment type="caution">
    <text evidence="5">The sequence shown here is derived from an EMBL/GenBank/DDBJ whole genome shotgun (WGS) entry which is preliminary data.</text>
</comment>
<evidence type="ECO:0000259" key="3">
    <source>
        <dbReference type="Pfam" id="PF00149"/>
    </source>
</evidence>
<feature type="domain" description="5'-Nucleotidase C-terminal" evidence="4">
    <location>
        <begin position="368"/>
        <end position="507"/>
    </location>
</feature>
<organism evidence="5 6">
    <name type="scientific">Vibrio mimicus VM603</name>
    <dbReference type="NCBI Taxonomy" id="671074"/>
    <lineage>
        <taxon>Bacteria</taxon>
        <taxon>Pseudomonadati</taxon>
        <taxon>Pseudomonadota</taxon>
        <taxon>Gammaproteobacteria</taxon>
        <taxon>Vibrionales</taxon>
        <taxon>Vibrionaceae</taxon>
        <taxon>Vibrio</taxon>
    </lineage>
</organism>
<dbReference type="PANTHER" id="PTHR11575:SF24">
    <property type="entry name" value="5'-NUCLEOTIDASE"/>
    <property type="match status" value="1"/>
</dbReference>
<evidence type="ECO:0000256" key="2">
    <source>
        <dbReference type="RuleBase" id="RU362119"/>
    </source>
</evidence>
<dbReference type="GO" id="GO:0000166">
    <property type="term" value="F:nucleotide binding"/>
    <property type="evidence" value="ECO:0007669"/>
    <property type="project" value="UniProtKB-KW"/>
</dbReference>
<evidence type="ECO:0000313" key="6">
    <source>
        <dbReference type="Proteomes" id="UP000004827"/>
    </source>
</evidence>
<keyword evidence="2" id="KW-0378">Hydrolase</keyword>
<dbReference type="CDD" id="cd00845">
    <property type="entry name" value="MPP_UshA_N_like"/>
    <property type="match status" value="1"/>
</dbReference>
<dbReference type="GO" id="GO:0009166">
    <property type="term" value="P:nucleotide catabolic process"/>
    <property type="evidence" value="ECO:0007669"/>
    <property type="project" value="InterPro"/>
</dbReference>
<dbReference type="PRINTS" id="PR01607">
    <property type="entry name" value="APYRASEFAMLY"/>
</dbReference>
<keyword evidence="2" id="KW-0547">Nucleotide-binding</keyword>
<dbReference type="SUPFAM" id="SSF55816">
    <property type="entry name" value="5'-nucleotidase (syn. UDP-sugar hydrolase), C-terminal domain"/>
    <property type="match status" value="1"/>
</dbReference>
<proteinExistence type="inferred from homology"/>
<evidence type="ECO:0000256" key="1">
    <source>
        <dbReference type="ARBA" id="ARBA00022729"/>
    </source>
</evidence>
<gene>
    <name evidence="5" type="ORF">VMB_17200</name>
</gene>
<dbReference type="Gene3D" id="3.90.780.10">
    <property type="entry name" value="5'-Nucleotidase, C-terminal domain"/>
    <property type="match status" value="1"/>
</dbReference>
<dbReference type="InterPro" id="IPR029052">
    <property type="entry name" value="Metallo-depent_PP-like"/>
</dbReference>
<reference evidence="5 6" key="1">
    <citation type="journal article" date="2009" name="BMC Evol. Biol.">
        <title>Genomic taxonomy of Vibrios.</title>
        <authorList>
            <person name="Thompson C.C."/>
            <person name="Vicente A.C."/>
            <person name="Souza R.C."/>
            <person name="Vasconcelos A.T."/>
            <person name="Vesth T."/>
            <person name="Alves N.Jr."/>
            <person name="Ussery D.W."/>
            <person name="Iida T."/>
            <person name="Thompson F.L."/>
        </authorList>
    </citation>
    <scope>NUCLEOTIDE SEQUENCE [LARGE SCALE GENOMIC DNA]</scope>
    <source>
        <strain evidence="5 6">VM603</strain>
    </source>
</reference>
<evidence type="ECO:0000259" key="4">
    <source>
        <dbReference type="Pfam" id="PF02872"/>
    </source>
</evidence>
<dbReference type="Pfam" id="PF00149">
    <property type="entry name" value="Metallophos"/>
    <property type="match status" value="1"/>
</dbReference>
<protein>
    <submittedName>
        <fullName evidence="5">5'-nucleotidase</fullName>
    </submittedName>
</protein>
<name>D2YDX3_VIBMI</name>
<dbReference type="Proteomes" id="UP000004827">
    <property type="component" value="Unassembled WGS sequence"/>
</dbReference>
<dbReference type="InterPro" id="IPR006179">
    <property type="entry name" value="5_nucleotidase/apyrase"/>
</dbReference>
<dbReference type="GO" id="GO:0016787">
    <property type="term" value="F:hydrolase activity"/>
    <property type="evidence" value="ECO:0007669"/>
    <property type="project" value="UniProtKB-KW"/>
</dbReference>
<dbReference type="InterPro" id="IPR004843">
    <property type="entry name" value="Calcineurin-like_PHP"/>
</dbReference>
<dbReference type="AlphaFoldDB" id="D2YDX3"/>
<dbReference type="Pfam" id="PF02872">
    <property type="entry name" value="5_nucleotid_C"/>
    <property type="match status" value="1"/>
</dbReference>
<dbReference type="EMBL" id="ACYU01000078">
    <property type="protein sequence ID" value="EEW07034.1"/>
    <property type="molecule type" value="Genomic_DNA"/>
</dbReference>
<feature type="domain" description="Calcineurin-like phosphoesterase" evidence="3">
    <location>
        <begin position="58"/>
        <end position="283"/>
    </location>
</feature>
<evidence type="ECO:0000313" key="5">
    <source>
        <dbReference type="EMBL" id="EEW07034.1"/>
    </source>
</evidence>
<dbReference type="InterPro" id="IPR008334">
    <property type="entry name" value="5'-Nucleotdase_C"/>
</dbReference>
<sequence length="547" mass="61025">MLRTIPTPLRLYVVRGTPFSHHKDPIMKKFNFAAVLLPFSITCLSYSTFALAEIKTVTLLHTNDIESVYEPVDAFWNPNISRIGGIPYLATLIKETRSNEEISFLFDAGDIFTGSLAKKTQGKLSFDLYSAMGYDAITLGNHEFEYGWETLKQNMPHAAYPVLNANIKFEQNNAPFSQPYTIIERDGVKVGVIGVMGIDAFYNTMWKGNRKGLTIDDPIKTTQYWVDKIRDEVDLVVVLTHQNKTAPMQTDKEADPEVQRGFDEDYEMAGKLKGVDVIFGGHSDHGLWKPVVHPKTGTVIGLTFGQGKYLGYTKFSVDTDKQTAKLLEGKLIPVEADKLARDSKTSDLISEARARYPELKQTLATIDSTAYRRYYRESNVGNLVADMMRKQGNADIGMISSGSIRVDLNQGPVTMENVMDLFPFTDKLAVVELNGAQVKELLEYSYTLPYGLAQFSGIEATYNSQKPQGERLLTLKINGQPAKEERLYKVATYSYAASGGDGYHVFEKGTLLSQGESVTQVLIDQFKQEKQVSVPALGRQIDTSVAK</sequence>
<dbReference type="Gene3D" id="3.60.21.10">
    <property type="match status" value="1"/>
</dbReference>
<comment type="similarity">
    <text evidence="2">Belongs to the 5'-nucleotidase family.</text>
</comment>
<dbReference type="SUPFAM" id="SSF56300">
    <property type="entry name" value="Metallo-dependent phosphatases"/>
    <property type="match status" value="1"/>
</dbReference>
<dbReference type="InterPro" id="IPR036907">
    <property type="entry name" value="5'-Nucleotdase_C_sf"/>
</dbReference>
<dbReference type="PANTHER" id="PTHR11575">
    <property type="entry name" value="5'-NUCLEOTIDASE-RELATED"/>
    <property type="match status" value="1"/>
</dbReference>